<accession>A0ABP7SW04</accession>
<dbReference type="Proteomes" id="UP001501353">
    <property type="component" value="Unassembled WGS sequence"/>
</dbReference>
<sequence>MTDAAASGRLVLIPVNDRVFRVQTERGEHVGNLKHTTGQWKFKAIGYDERGDVMPGWGPLTDRHNTVFAGPDEAMVNSVLASPIFAPM</sequence>
<reference evidence="2" key="1">
    <citation type="journal article" date="2019" name="Int. J. Syst. Evol. Microbiol.">
        <title>The Global Catalogue of Microorganisms (GCM) 10K type strain sequencing project: providing services to taxonomists for standard genome sequencing and annotation.</title>
        <authorList>
            <consortium name="The Broad Institute Genomics Platform"/>
            <consortium name="The Broad Institute Genome Sequencing Center for Infectious Disease"/>
            <person name="Wu L."/>
            <person name="Ma J."/>
        </authorList>
    </citation>
    <scope>NUCLEOTIDE SEQUENCE [LARGE SCALE GENOMIC DNA]</scope>
    <source>
        <strain evidence="2">JCM 16673</strain>
    </source>
</reference>
<protein>
    <submittedName>
        <fullName evidence="1">Uncharacterized protein</fullName>
    </submittedName>
</protein>
<name>A0ABP7SW04_9BURK</name>
<evidence type="ECO:0000313" key="2">
    <source>
        <dbReference type="Proteomes" id="UP001501353"/>
    </source>
</evidence>
<gene>
    <name evidence="1" type="ORF">GCM10022212_10450</name>
</gene>
<dbReference type="EMBL" id="BAAAZE010000005">
    <property type="protein sequence ID" value="GAA4017001.1"/>
    <property type="molecule type" value="Genomic_DNA"/>
</dbReference>
<dbReference type="RefSeq" id="WP_344762186.1">
    <property type="nucleotide sequence ID" value="NZ_BAAAZE010000005.1"/>
</dbReference>
<organism evidence="1 2">
    <name type="scientific">Actimicrobium antarcticum</name>
    <dbReference type="NCBI Taxonomy" id="1051899"/>
    <lineage>
        <taxon>Bacteria</taxon>
        <taxon>Pseudomonadati</taxon>
        <taxon>Pseudomonadota</taxon>
        <taxon>Betaproteobacteria</taxon>
        <taxon>Burkholderiales</taxon>
        <taxon>Oxalobacteraceae</taxon>
        <taxon>Actimicrobium</taxon>
    </lineage>
</organism>
<comment type="caution">
    <text evidence="1">The sequence shown here is derived from an EMBL/GenBank/DDBJ whole genome shotgun (WGS) entry which is preliminary data.</text>
</comment>
<evidence type="ECO:0000313" key="1">
    <source>
        <dbReference type="EMBL" id="GAA4017001.1"/>
    </source>
</evidence>
<keyword evidence="2" id="KW-1185">Reference proteome</keyword>
<proteinExistence type="predicted"/>